<comment type="cofactor">
    <cofactor evidence="1">
        <name>FAD</name>
        <dbReference type="ChEBI" id="CHEBI:57692"/>
    </cofactor>
</comment>
<dbReference type="PROSITE" id="PS00982">
    <property type="entry name" value="PHYTOENE_DH"/>
    <property type="match status" value="1"/>
</dbReference>
<dbReference type="InterPro" id="IPR014105">
    <property type="entry name" value="Carotenoid/retinoid_OxRdtase"/>
</dbReference>
<evidence type="ECO:0000256" key="3">
    <source>
        <dbReference type="ARBA" id="ARBA00006046"/>
    </source>
</evidence>
<organism evidence="11 12">
    <name type="scientific">Alteromonas genovensis</name>
    <dbReference type="NCBI Taxonomy" id="471225"/>
    <lineage>
        <taxon>Bacteria</taxon>
        <taxon>Pseudomonadati</taxon>
        <taxon>Pseudomonadota</taxon>
        <taxon>Gammaproteobacteria</taxon>
        <taxon>Alteromonadales</taxon>
        <taxon>Alteromonadaceae</taxon>
        <taxon>Alteromonas/Salinimonas group</taxon>
        <taxon>Alteromonas</taxon>
    </lineage>
</organism>
<evidence type="ECO:0000256" key="9">
    <source>
        <dbReference type="RuleBase" id="RU362075"/>
    </source>
</evidence>
<evidence type="ECO:0000313" key="12">
    <source>
        <dbReference type="Proteomes" id="UP000471381"/>
    </source>
</evidence>
<name>A0A6N9TG08_9ALTE</name>
<evidence type="ECO:0000256" key="1">
    <source>
        <dbReference type="ARBA" id="ARBA00001974"/>
    </source>
</evidence>
<evidence type="ECO:0000256" key="4">
    <source>
        <dbReference type="ARBA" id="ARBA00022630"/>
    </source>
</evidence>
<dbReference type="EMBL" id="JAAAWO010000007">
    <property type="protein sequence ID" value="NDW16051.1"/>
    <property type="molecule type" value="Genomic_DNA"/>
</dbReference>
<reference evidence="11 12" key="1">
    <citation type="submission" date="2020-01" db="EMBL/GenBank/DDBJ databases">
        <title>Genomes of bacteria type strains.</title>
        <authorList>
            <person name="Chen J."/>
            <person name="Zhu S."/>
            <person name="Yang J."/>
        </authorList>
    </citation>
    <scope>NUCLEOTIDE SEQUENCE [LARGE SCALE GENOMIC DNA]</scope>
    <source>
        <strain evidence="11 12">LMG 24078</strain>
    </source>
</reference>
<dbReference type="RefSeq" id="WP_163106746.1">
    <property type="nucleotide sequence ID" value="NZ_JAAAWO010000007.1"/>
</dbReference>
<dbReference type="InterPro" id="IPR008150">
    <property type="entry name" value="Phytoene_DH_bac_CS"/>
</dbReference>
<dbReference type="NCBIfam" id="TIGR02734">
    <property type="entry name" value="crtI_fam"/>
    <property type="match status" value="1"/>
</dbReference>
<evidence type="ECO:0000313" key="11">
    <source>
        <dbReference type="EMBL" id="NDW16051.1"/>
    </source>
</evidence>
<dbReference type="GO" id="GO:0016117">
    <property type="term" value="P:carotenoid biosynthetic process"/>
    <property type="evidence" value="ECO:0007669"/>
    <property type="project" value="UniProtKB-KW"/>
</dbReference>
<proteinExistence type="inferred from homology"/>
<accession>A0A6N9TG08</accession>
<comment type="caution">
    <text evidence="11">The sequence shown here is derived from an EMBL/GenBank/DDBJ whole genome shotgun (WGS) entry which is preliminary data.</text>
</comment>
<dbReference type="Pfam" id="PF01593">
    <property type="entry name" value="Amino_oxidase"/>
    <property type="match status" value="1"/>
</dbReference>
<evidence type="ECO:0000259" key="10">
    <source>
        <dbReference type="Pfam" id="PF01593"/>
    </source>
</evidence>
<dbReference type="PANTHER" id="PTHR43734:SF3">
    <property type="entry name" value="B-CAROTENE KETOLASE"/>
    <property type="match status" value="1"/>
</dbReference>
<dbReference type="Gene3D" id="3.50.50.60">
    <property type="entry name" value="FAD/NAD(P)-binding domain"/>
    <property type="match status" value="2"/>
</dbReference>
<feature type="domain" description="Amine oxidase" evidence="10">
    <location>
        <begin position="12"/>
        <end position="479"/>
    </location>
</feature>
<evidence type="ECO:0000256" key="6">
    <source>
        <dbReference type="ARBA" id="ARBA00022827"/>
    </source>
</evidence>
<evidence type="ECO:0000256" key="8">
    <source>
        <dbReference type="ARBA" id="ARBA00031986"/>
    </source>
</evidence>
<evidence type="ECO:0000256" key="5">
    <source>
        <dbReference type="ARBA" id="ARBA00022746"/>
    </source>
</evidence>
<dbReference type="InterPro" id="IPR002937">
    <property type="entry name" value="Amino_oxidase"/>
</dbReference>
<evidence type="ECO:0000256" key="2">
    <source>
        <dbReference type="ARBA" id="ARBA00004829"/>
    </source>
</evidence>
<dbReference type="SUPFAM" id="SSF51905">
    <property type="entry name" value="FAD/NAD(P)-binding domain"/>
    <property type="match status" value="1"/>
</dbReference>
<dbReference type="InterPro" id="IPR036188">
    <property type="entry name" value="FAD/NAD-bd_sf"/>
</dbReference>
<dbReference type="GO" id="GO:0016627">
    <property type="term" value="F:oxidoreductase activity, acting on the CH-CH group of donors"/>
    <property type="evidence" value="ECO:0007669"/>
    <property type="project" value="UniProtKB-ARBA"/>
</dbReference>
<evidence type="ECO:0000256" key="7">
    <source>
        <dbReference type="ARBA" id="ARBA00023002"/>
    </source>
</evidence>
<dbReference type="Proteomes" id="UP000471381">
    <property type="component" value="Unassembled WGS sequence"/>
</dbReference>
<sequence length="536" mass="59321">MNKAVVIGAGFGGIASALRMKAKGYDVTLVDRQNELGGRARVFRRNGFVFDAGPTVITAPFLFEELFELFGKKIEDYIDIVPVEPWYKFAYPDGDTFNYGGTLEDTLEEIRRICPEDENGYLELLKESEAIFDIGFSQLADKPFHTLSSMVSQIPNLAKLRCYRNVWQLVCEHLKSEKLRQAFSIQPLLVGGNPFDTTCIYNLIHFLERKWAIHFAMGGTGALVQALGKLMEEEGINIQLNTTITGIETENKKATKVHCESGAIDCDTLVSNIDPKYLYSNLIKKEDQKLSARIKTKHAKLSMGLYVLYFGTTKKFEDIAHHTIWLGKRYEPLLDDIFNKKVLADDFSLYLHRPTATDPSMAPEGCDSFYVLSPVPNLSSGTQWEDIREEYAEKIIKALESSIMPGLSDCVVEQFDMTPKEFSEEYLSVEGAGFSIAPTLTQSAWFRFHNKSEGIENLYLCGAGTHPGAGLPGVLSSAKVVESLIPSVVPNKTHETASTTAAEVKSVSVAHSTNCNVTQSSLSASPELQGGGVNAK</sequence>
<gene>
    <name evidence="11" type="primary">crtI</name>
    <name evidence="11" type="ORF">GTQ48_11025</name>
</gene>
<keyword evidence="12" id="KW-1185">Reference proteome</keyword>
<keyword evidence="4" id="KW-0285">Flavoprotein</keyword>
<protein>
    <recommendedName>
        <fullName evidence="8">Phytoene dehydrogenase</fullName>
    </recommendedName>
</protein>
<dbReference type="PANTHER" id="PTHR43734">
    <property type="entry name" value="PHYTOENE DESATURASE"/>
    <property type="match status" value="1"/>
</dbReference>
<keyword evidence="5 9" id="KW-0125">Carotenoid biosynthesis</keyword>
<dbReference type="FunFam" id="3.50.50.60:FF:000378">
    <property type="entry name" value="Phytoene desaturase"/>
    <property type="match status" value="1"/>
</dbReference>
<comment type="similarity">
    <text evidence="3 9">Belongs to the carotenoid/retinoid oxidoreductase family.</text>
</comment>
<keyword evidence="6" id="KW-0274">FAD</keyword>
<dbReference type="AlphaFoldDB" id="A0A6N9TG08"/>
<keyword evidence="7 9" id="KW-0560">Oxidoreductase</keyword>
<comment type="pathway">
    <text evidence="2 9">Carotenoid biosynthesis.</text>
</comment>